<evidence type="ECO:0000313" key="3">
    <source>
        <dbReference type="Proteomes" id="UP001583177"/>
    </source>
</evidence>
<feature type="chain" id="PRO_5045359608" evidence="1">
    <location>
        <begin position="22"/>
        <end position="212"/>
    </location>
</feature>
<sequence length="212" mass="23594">MHLSFYLSSAIACSLVTGARASLPKGTTDWASIRCPQDSTSTLPTPTYGDTDAVFTICTEQFIHAPLELVYDALIDYSSYHLWNSFVVDVEVPPDVKTPKDVYVDMPMTLITSGVIPLVNTTSAEVVTRLEKNLPTWRSNATMLGVLIVAEHPNILVDQGNGTTRYVSYETYYEEPFIPSLLALKPTLQKLFEQQGKDLRAYVETLCSFKDI</sequence>
<accession>A0ABR3Y8J1</accession>
<gene>
    <name evidence="2" type="ORF">Daus18300_000209</name>
</gene>
<comment type="caution">
    <text evidence="2">The sequence shown here is derived from an EMBL/GenBank/DDBJ whole genome shotgun (WGS) entry which is preliminary data.</text>
</comment>
<evidence type="ECO:0000256" key="1">
    <source>
        <dbReference type="SAM" id="SignalP"/>
    </source>
</evidence>
<proteinExistence type="predicted"/>
<dbReference type="SUPFAM" id="SSF55961">
    <property type="entry name" value="Bet v1-like"/>
    <property type="match status" value="1"/>
</dbReference>
<feature type="signal peptide" evidence="1">
    <location>
        <begin position="1"/>
        <end position="21"/>
    </location>
</feature>
<keyword evidence="1" id="KW-0732">Signal</keyword>
<dbReference type="InterPro" id="IPR023393">
    <property type="entry name" value="START-like_dom_sf"/>
</dbReference>
<dbReference type="Proteomes" id="UP001583177">
    <property type="component" value="Unassembled WGS sequence"/>
</dbReference>
<dbReference type="EMBL" id="JAWRVE010000001">
    <property type="protein sequence ID" value="KAL1884098.1"/>
    <property type="molecule type" value="Genomic_DNA"/>
</dbReference>
<organism evidence="2 3">
    <name type="scientific">Diaporthe australafricana</name>
    <dbReference type="NCBI Taxonomy" id="127596"/>
    <lineage>
        <taxon>Eukaryota</taxon>
        <taxon>Fungi</taxon>
        <taxon>Dikarya</taxon>
        <taxon>Ascomycota</taxon>
        <taxon>Pezizomycotina</taxon>
        <taxon>Sordariomycetes</taxon>
        <taxon>Sordariomycetidae</taxon>
        <taxon>Diaporthales</taxon>
        <taxon>Diaporthaceae</taxon>
        <taxon>Diaporthe</taxon>
    </lineage>
</organism>
<keyword evidence="3" id="KW-1185">Reference proteome</keyword>
<reference evidence="2 3" key="1">
    <citation type="journal article" date="2024" name="IMA Fungus">
        <title>IMA Genome - F19 : A genome assembly and annotation guide to empower mycologists, including annotated draft genome sequences of Ceratocystis pirilliformis, Diaporthe australafricana, Fusarium ophioides, Paecilomyces lecythidis, and Sporothrix stenoceras.</title>
        <authorList>
            <person name="Aylward J."/>
            <person name="Wilson A.M."/>
            <person name="Visagie C.M."/>
            <person name="Spraker J."/>
            <person name="Barnes I."/>
            <person name="Buitendag C."/>
            <person name="Ceriani C."/>
            <person name="Del Mar Angel L."/>
            <person name="du Plessis D."/>
            <person name="Fuchs T."/>
            <person name="Gasser K."/>
            <person name="Kramer D."/>
            <person name="Li W."/>
            <person name="Munsamy K."/>
            <person name="Piso A."/>
            <person name="Price J.L."/>
            <person name="Sonnekus B."/>
            <person name="Thomas C."/>
            <person name="van der Nest A."/>
            <person name="van Dijk A."/>
            <person name="van Heerden A."/>
            <person name="van Vuuren N."/>
            <person name="Yilmaz N."/>
            <person name="Duong T.A."/>
            <person name="van der Merwe N.A."/>
            <person name="Wingfield M.J."/>
            <person name="Wingfield B.D."/>
        </authorList>
    </citation>
    <scope>NUCLEOTIDE SEQUENCE [LARGE SCALE GENOMIC DNA]</scope>
    <source>
        <strain evidence="2 3">CMW 18300</strain>
    </source>
</reference>
<evidence type="ECO:0000313" key="2">
    <source>
        <dbReference type="EMBL" id="KAL1884098.1"/>
    </source>
</evidence>
<name>A0ABR3Y8J1_9PEZI</name>
<dbReference type="Gene3D" id="3.30.530.20">
    <property type="match status" value="1"/>
</dbReference>
<protein>
    <submittedName>
        <fullName evidence="2">Uncharacterized protein</fullName>
    </submittedName>
</protein>